<keyword evidence="7" id="KW-1185">Reference proteome</keyword>
<evidence type="ECO:0000256" key="2">
    <source>
        <dbReference type="ARBA" id="ARBA00023004"/>
    </source>
</evidence>
<dbReference type="Gene3D" id="1.10.630.10">
    <property type="entry name" value="Cytochrome P450"/>
    <property type="match status" value="1"/>
</dbReference>
<dbReference type="Pfam" id="PF00067">
    <property type="entry name" value="p450"/>
    <property type="match status" value="1"/>
</dbReference>
<keyword evidence="3 4" id="KW-0349">Heme</keyword>
<keyword evidence="1 3" id="KW-0479">Metal-binding</keyword>
<dbReference type="PRINTS" id="PR00465">
    <property type="entry name" value="EP450IV"/>
</dbReference>
<dbReference type="InterPro" id="IPR002403">
    <property type="entry name" value="Cyt_P450_E_grp-IV"/>
</dbReference>
<evidence type="ECO:0000256" key="1">
    <source>
        <dbReference type="ARBA" id="ARBA00022723"/>
    </source>
</evidence>
<dbReference type="PANTHER" id="PTHR24286:SF185">
    <property type="entry name" value="CYTOCHROME P450 87A3-LIKE"/>
    <property type="match status" value="1"/>
</dbReference>
<evidence type="ECO:0000256" key="5">
    <source>
        <dbReference type="SAM" id="Phobius"/>
    </source>
</evidence>
<evidence type="ECO:0008006" key="8">
    <source>
        <dbReference type="Google" id="ProtNLM"/>
    </source>
</evidence>
<evidence type="ECO:0000256" key="4">
    <source>
        <dbReference type="RuleBase" id="RU000461"/>
    </source>
</evidence>
<evidence type="ECO:0000313" key="6">
    <source>
        <dbReference type="EMBL" id="RZC49336.1"/>
    </source>
</evidence>
<name>A0A4Y7IMJ4_PAPSO</name>
<dbReference type="EMBL" id="CM010716">
    <property type="protein sequence ID" value="RZC49336.1"/>
    <property type="molecule type" value="Genomic_DNA"/>
</dbReference>
<keyword evidence="5" id="KW-0812">Transmembrane</keyword>
<dbReference type="InterPro" id="IPR001128">
    <property type="entry name" value="Cyt_P450"/>
</dbReference>
<comment type="similarity">
    <text evidence="4">Belongs to the cytochrome P450 family.</text>
</comment>
<protein>
    <recommendedName>
        <fullName evidence="8">Cytochrome P450</fullName>
    </recommendedName>
</protein>
<keyword evidence="5" id="KW-0472">Membrane</keyword>
<dbReference type="PROSITE" id="PS00086">
    <property type="entry name" value="CYTOCHROME_P450"/>
    <property type="match status" value="1"/>
</dbReference>
<sequence length="536" mass="60981">MLVTASLCIGTLIIIRITHWVYRWRNPRCNGKLPPGSMGFPLIGETHQFFSPTASSDLPPFMKDRMESHFKYPAIHLPAISILHSLDIICIVLILLNAMLLFGCGPVFKTTLVMQSFIVSTDPEVNHMILSQKEGQSFEVWYPDTFKKILGQESLVTLQGSIHKYMRNMVLSFVGPESLKQKLLPHVVHGVQRNLSLWANQDTVDLIESVKEMIFELTAKKLISYEYNPKKPSENLRGCFSAFTEGLISFPLDIPGTAYHKCLQGRKQTMEILKDMLQERRKKPKSCQEDFFDYVLDELKTEGTVLTEAIGLDLIFLLLFASFETTSLSTTFAIKLLTENPAVLEELTAEHEALIRSRKNEDAQLTWKEYKSMKFTTQVIDEAVSWQLISAICLIIKILTWFEWLSTGYTILAGWAVMLCIPSAHLNPSTYQDPLEFNPHRWDVSRYMDSEFTLRISACQCVCGVELNGATKDFMAFGAGQRFCFGTDFAKLQMAVFLHYLVTNYRWKTIKGGDIARVPGVTFPNGFHVKISEMNT</sequence>
<keyword evidence="4" id="KW-0560">Oxidoreductase</keyword>
<dbReference type="Proteomes" id="UP000316621">
    <property type="component" value="Chromosome 2"/>
</dbReference>
<keyword evidence="4" id="KW-0503">Monooxygenase</keyword>
<dbReference type="GO" id="GO:0010268">
    <property type="term" value="P:brassinosteroid homeostasis"/>
    <property type="evidence" value="ECO:0007669"/>
    <property type="project" value="TreeGrafter"/>
</dbReference>
<gene>
    <name evidence="6" type="ORF">C5167_017761</name>
</gene>
<evidence type="ECO:0000313" key="7">
    <source>
        <dbReference type="Proteomes" id="UP000316621"/>
    </source>
</evidence>
<dbReference type="SUPFAM" id="SSF48264">
    <property type="entry name" value="Cytochrome P450"/>
    <property type="match status" value="1"/>
</dbReference>
<organism evidence="6 7">
    <name type="scientific">Papaver somniferum</name>
    <name type="common">Opium poppy</name>
    <dbReference type="NCBI Taxonomy" id="3469"/>
    <lineage>
        <taxon>Eukaryota</taxon>
        <taxon>Viridiplantae</taxon>
        <taxon>Streptophyta</taxon>
        <taxon>Embryophyta</taxon>
        <taxon>Tracheophyta</taxon>
        <taxon>Spermatophyta</taxon>
        <taxon>Magnoliopsida</taxon>
        <taxon>Ranunculales</taxon>
        <taxon>Papaveraceae</taxon>
        <taxon>Papaveroideae</taxon>
        <taxon>Papaver</taxon>
    </lineage>
</organism>
<dbReference type="InterPro" id="IPR017972">
    <property type="entry name" value="Cyt_P450_CS"/>
</dbReference>
<dbReference type="GO" id="GO:0005506">
    <property type="term" value="F:iron ion binding"/>
    <property type="evidence" value="ECO:0007669"/>
    <property type="project" value="InterPro"/>
</dbReference>
<feature type="transmembrane region" description="Helical" evidence="5">
    <location>
        <begin position="75"/>
        <end position="102"/>
    </location>
</feature>
<dbReference type="CDD" id="cd11043">
    <property type="entry name" value="CYP90-like"/>
    <property type="match status" value="1"/>
</dbReference>
<dbReference type="GO" id="GO:0033075">
    <property type="term" value="P:isoquinoline alkaloid biosynthetic process"/>
    <property type="evidence" value="ECO:0007669"/>
    <property type="project" value="UniProtKB-ARBA"/>
</dbReference>
<dbReference type="AlphaFoldDB" id="A0A4Y7IMJ4"/>
<reference evidence="6 7" key="1">
    <citation type="journal article" date="2018" name="Science">
        <title>The opium poppy genome and morphinan production.</title>
        <authorList>
            <person name="Guo L."/>
            <person name="Winzer T."/>
            <person name="Yang X."/>
            <person name="Li Y."/>
            <person name="Ning Z."/>
            <person name="He Z."/>
            <person name="Teodor R."/>
            <person name="Lu Y."/>
            <person name="Bowser T.A."/>
            <person name="Graham I.A."/>
            <person name="Ye K."/>
        </authorList>
    </citation>
    <scope>NUCLEOTIDE SEQUENCE [LARGE SCALE GENOMIC DNA]</scope>
    <source>
        <strain evidence="7">cv. HN1</strain>
        <tissue evidence="6">Leaves</tissue>
    </source>
</reference>
<dbReference type="GO" id="GO:0020037">
    <property type="term" value="F:heme binding"/>
    <property type="evidence" value="ECO:0007669"/>
    <property type="project" value="InterPro"/>
</dbReference>
<keyword evidence="5" id="KW-1133">Transmembrane helix</keyword>
<dbReference type="Gramene" id="RZC49336">
    <property type="protein sequence ID" value="RZC49336"/>
    <property type="gene ID" value="C5167_017761"/>
</dbReference>
<dbReference type="PANTHER" id="PTHR24286">
    <property type="entry name" value="CYTOCHROME P450 26"/>
    <property type="match status" value="1"/>
</dbReference>
<dbReference type="InterPro" id="IPR036396">
    <property type="entry name" value="Cyt_P450_sf"/>
</dbReference>
<evidence type="ECO:0000256" key="3">
    <source>
        <dbReference type="PIRSR" id="PIRSR602403-1"/>
    </source>
</evidence>
<dbReference type="GO" id="GO:0016132">
    <property type="term" value="P:brassinosteroid biosynthetic process"/>
    <property type="evidence" value="ECO:0007669"/>
    <property type="project" value="TreeGrafter"/>
</dbReference>
<comment type="cofactor">
    <cofactor evidence="3">
        <name>heme</name>
        <dbReference type="ChEBI" id="CHEBI:30413"/>
    </cofactor>
</comment>
<proteinExistence type="inferred from homology"/>
<dbReference type="GO" id="GO:0016125">
    <property type="term" value="P:sterol metabolic process"/>
    <property type="evidence" value="ECO:0007669"/>
    <property type="project" value="TreeGrafter"/>
</dbReference>
<feature type="binding site" description="axial binding residue" evidence="3">
    <location>
        <position position="484"/>
    </location>
    <ligand>
        <name>heme</name>
        <dbReference type="ChEBI" id="CHEBI:30413"/>
    </ligand>
    <ligandPart>
        <name>Fe</name>
        <dbReference type="ChEBI" id="CHEBI:18248"/>
    </ligandPart>
</feature>
<dbReference type="GO" id="GO:0016705">
    <property type="term" value="F:oxidoreductase activity, acting on paired donors, with incorporation or reduction of molecular oxygen"/>
    <property type="evidence" value="ECO:0007669"/>
    <property type="project" value="InterPro"/>
</dbReference>
<dbReference type="GO" id="GO:0004497">
    <property type="term" value="F:monooxygenase activity"/>
    <property type="evidence" value="ECO:0007669"/>
    <property type="project" value="UniProtKB-KW"/>
</dbReference>
<keyword evidence="2 3" id="KW-0408">Iron</keyword>
<accession>A0A4Y7IMJ4</accession>